<organism evidence="7 8">
    <name type="scientific">Microbulbifer celer</name>
    <dbReference type="NCBI Taxonomy" id="435905"/>
    <lineage>
        <taxon>Bacteria</taxon>
        <taxon>Pseudomonadati</taxon>
        <taxon>Pseudomonadota</taxon>
        <taxon>Gammaproteobacteria</taxon>
        <taxon>Cellvibrionales</taxon>
        <taxon>Microbulbiferaceae</taxon>
        <taxon>Microbulbifer</taxon>
    </lineage>
</organism>
<proteinExistence type="inferred from homology"/>
<dbReference type="PANTHER" id="PTHR10746">
    <property type="entry name" value="50S RIBOSOMAL PROTEIN L4"/>
    <property type="match status" value="1"/>
</dbReference>
<keyword evidence="8" id="KW-1185">Reference proteome</keyword>
<comment type="similarity">
    <text evidence="1 5">Belongs to the universal ribosomal protein uL4 family.</text>
</comment>
<evidence type="ECO:0000256" key="6">
    <source>
        <dbReference type="SAM" id="MobiDB-lite"/>
    </source>
</evidence>
<sequence length="204" mass="22380">MELNIATPEGAKGTVAVSEVAFGREFNQDLVHQAVVAYMAGARQGTKAQKNRAAVSGGGKKPWRQKGTGRARAGTIRSPLWRSGGVTFAAEPRDHSVKLNKKMYRAALRCILSELARQERLVVVESFDVEAPKTKQLVTKLAQYDLSEALIVTEEVNENLYLAARNLHKIDVRDVQGIDPVSLIRFDKVVVTVSALKKIDEVLG</sequence>
<dbReference type="Gene3D" id="3.40.1370.10">
    <property type="match status" value="1"/>
</dbReference>
<dbReference type="Pfam" id="PF00573">
    <property type="entry name" value="Ribosomal_L4"/>
    <property type="match status" value="1"/>
</dbReference>
<keyword evidence="3 5" id="KW-0687">Ribonucleoprotein</keyword>
<name>A0ABW3UDU2_9GAMM</name>
<dbReference type="NCBIfam" id="TIGR03953">
    <property type="entry name" value="rplD_bact"/>
    <property type="match status" value="1"/>
</dbReference>
<protein>
    <recommendedName>
        <fullName evidence="4 5">Large ribosomal subunit protein uL4</fullName>
    </recommendedName>
</protein>
<dbReference type="RefSeq" id="WP_230435678.1">
    <property type="nucleotide sequence ID" value="NZ_CP087715.1"/>
</dbReference>
<evidence type="ECO:0000256" key="4">
    <source>
        <dbReference type="ARBA" id="ARBA00035244"/>
    </source>
</evidence>
<evidence type="ECO:0000256" key="2">
    <source>
        <dbReference type="ARBA" id="ARBA00022980"/>
    </source>
</evidence>
<gene>
    <name evidence="5 7" type="primary">rplD</name>
    <name evidence="7" type="ORF">ACFQ2X_15655</name>
</gene>
<evidence type="ECO:0000256" key="5">
    <source>
        <dbReference type="HAMAP-Rule" id="MF_01328"/>
    </source>
</evidence>
<evidence type="ECO:0000256" key="1">
    <source>
        <dbReference type="ARBA" id="ARBA00010528"/>
    </source>
</evidence>
<accession>A0ABW3UDU2</accession>
<evidence type="ECO:0000256" key="3">
    <source>
        <dbReference type="ARBA" id="ARBA00023274"/>
    </source>
</evidence>
<evidence type="ECO:0000313" key="8">
    <source>
        <dbReference type="Proteomes" id="UP001597264"/>
    </source>
</evidence>
<dbReference type="EMBL" id="JBHTLR010000022">
    <property type="protein sequence ID" value="MFD1218041.1"/>
    <property type="molecule type" value="Genomic_DNA"/>
</dbReference>
<dbReference type="GO" id="GO:0005840">
    <property type="term" value="C:ribosome"/>
    <property type="evidence" value="ECO:0007669"/>
    <property type="project" value="UniProtKB-KW"/>
</dbReference>
<feature type="region of interest" description="Disordered" evidence="6">
    <location>
        <begin position="49"/>
        <end position="69"/>
    </location>
</feature>
<keyword evidence="5" id="KW-0694">RNA-binding</keyword>
<keyword evidence="2 5" id="KW-0689">Ribosomal protein</keyword>
<evidence type="ECO:0000313" key="7">
    <source>
        <dbReference type="EMBL" id="MFD1218041.1"/>
    </source>
</evidence>
<dbReference type="HAMAP" id="MF_01328_B">
    <property type="entry name" value="Ribosomal_uL4_B"/>
    <property type="match status" value="1"/>
</dbReference>
<dbReference type="InterPro" id="IPR013005">
    <property type="entry name" value="Ribosomal_uL4-like"/>
</dbReference>
<comment type="subunit">
    <text evidence="5">Part of the 50S ribosomal subunit.</text>
</comment>
<dbReference type="SUPFAM" id="SSF52166">
    <property type="entry name" value="Ribosomal protein L4"/>
    <property type="match status" value="1"/>
</dbReference>
<dbReference type="Proteomes" id="UP001597264">
    <property type="component" value="Unassembled WGS sequence"/>
</dbReference>
<comment type="function">
    <text evidence="5">One of the primary rRNA binding proteins, this protein initially binds near the 5'-end of the 23S rRNA. It is important during the early stages of 50S assembly. It makes multiple contacts with different domains of the 23S rRNA in the assembled 50S subunit and ribosome.</text>
</comment>
<comment type="function">
    <text evidence="5">Forms part of the polypeptide exit tunnel.</text>
</comment>
<dbReference type="InterPro" id="IPR023574">
    <property type="entry name" value="Ribosomal_uL4_dom_sf"/>
</dbReference>
<keyword evidence="5" id="KW-0699">rRNA-binding</keyword>
<reference evidence="8" key="1">
    <citation type="journal article" date="2019" name="Int. J. Syst. Evol. Microbiol.">
        <title>The Global Catalogue of Microorganisms (GCM) 10K type strain sequencing project: providing services to taxonomists for standard genome sequencing and annotation.</title>
        <authorList>
            <consortium name="The Broad Institute Genomics Platform"/>
            <consortium name="The Broad Institute Genome Sequencing Center for Infectious Disease"/>
            <person name="Wu L."/>
            <person name="Ma J."/>
        </authorList>
    </citation>
    <scope>NUCLEOTIDE SEQUENCE [LARGE SCALE GENOMIC DNA]</scope>
    <source>
        <strain evidence="8">CCUG 54356</strain>
    </source>
</reference>
<dbReference type="InterPro" id="IPR002136">
    <property type="entry name" value="Ribosomal_uL4"/>
</dbReference>
<dbReference type="PANTHER" id="PTHR10746:SF6">
    <property type="entry name" value="LARGE RIBOSOMAL SUBUNIT PROTEIN UL4M"/>
    <property type="match status" value="1"/>
</dbReference>
<comment type="caution">
    <text evidence="7">The sequence shown here is derived from an EMBL/GenBank/DDBJ whole genome shotgun (WGS) entry which is preliminary data.</text>
</comment>